<feature type="domain" description="BD-FAE-like" evidence="2">
    <location>
        <begin position="76"/>
        <end position="280"/>
    </location>
</feature>
<sequence>MKKFFKWFFIVILILILAFTFIFRGKLSLYINVGKKYIEVLKNPPDISDSNSIKKLDSMDFKDVVYKESNGSKQTLDIYSAKKQLPNGSPVILYVHGGSWMYGDKSIPSVLSPLLDTFREQGFTVISTSYELMRNNVNFEKQVSDVKDTIRWIHENANKYNLNADEIGVIGTSAGAHLSLLAAYSDDSNFQGDLTLSKNSSKVKYIVDFFGPTNLNTLDYSKGSKEMLNVLNHIKDKDSLINKYSPINYVKEDLPKTLIIHSKKDTIVPYENSIELYNKLKSTNNKVELLSLENSGHDLSNINKNEVVSLASKILIFITNNSPL</sequence>
<name>A0A1M4XGZ5_9CLOT</name>
<dbReference type="GO" id="GO:0016787">
    <property type="term" value="F:hydrolase activity"/>
    <property type="evidence" value="ECO:0007669"/>
    <property type="project" value="UniProtKB-KW"/>
</dbReference>
<keyword evidence="1" id="KW-0378">Hydrolase</keyword>
<organism evidence="3 4">
    <name type="scientific">Clostridium fallax</name>
    <dbReference type="NCBI Taxonomy" id="1533"/>
    <lineage>
        <taxon>Bacteria</taxon>
        <taxon>Bacillati</taxon>
        <taxon>Bacillota</taxon>
        <taxon>Clostridia</taxon>
        <taxon>Eubacteriales</taxon>
        <taxon>Clostridiaceae</taxon>
        <taxon>Clostridium</taxon>
    </lineage>
</organism>
<dbReference type="Gene3D" id="3.40.50.1820">
    <property type="entry name" value="alpha/beta hydrolase"/>
    <property type="match status" value="1"/>
</dbReference>
<keyword evidence="4" id="KW-1185">Reference proteome</keyword>
<evidence type="ECO:0000313" key="3">
    <source>
        <dbReference type="EMBL" id="SHE92947.1"/>
    </source>
</evidence>
<dbReference type="InterPro" id="IPR050300">
    <property type="entry name" value="GDXG_lipolytic_enzyme"/>
</dbReference>
<evidence type="ECO:0000256" key="1">
    <source>
        <dbReference type="ARBA" id="ARBA00022801"/>
    </source>
</evidence>
<dbReference type="RefSeq" id="WP_072896654.1">
    <property type="nucleotide sequence ID" value="NZ_FQVM01000018.1"/>
</dbReference>
<dbReference type="EMBL" id="FQVM01000018">
    <property type="protein sequence ID" value="SHE92947.1"/>
    <property type="molecule type" value="Genomic_DNA"/>
</dbReference>
<dbReference type="InterPro" id="IPR029058">
    <property type="entry name" value="AB_hydrolase_fold"/>
</dbReference>
<evidence type="ECO:0000313" key="4">
    <source>
        <dbReference type="Proteomes" id="UP000184035"/>
    </source>
</evidence>
<dbReference type="AlphaFoldDB" id="A0A1M4XGZ5"/>
<dbReference type="Pfam" id="PF20434">
    <property type="entry name" value="BD-FAE"/>
    <property type="match status" value="1"/>
</dbReference>
<dbReference type="Proteomes" id="UP000184035">
    <property type="component" value="Unassembled WGS sequence"/>
</dbReference>
<dbReference type="InterPro" id="IPR049492">
    <property type="entry name" value="BD-FAE-like_dom"/>
</dbReference>
<accession>A0A1M4XGZ5</accession>
<evidence type="ECO:0000259" key="2">
    <source>
        <dbReference type="Pfam" id="PF20434"/>
    </source>
</evidence>
<reference evidence="3 4" key="1">
    <citation type="submission" date="2016-11" db="EMBL/GenBank/DDBJ databases">
        <authorList>
            <person name="Jaros S."/>
            <person name="Januszkiewicz K."/>
            <person name="Wedrychowicz H."/>
        </authorList>
    </citation>
    <scope>NUCLEOTIDE SEQUENCE [LARGE SCALE GENOMIC DNA]</scope>
    <source>
        <strain evidence="3 4">DSM 2631</strain>
    </source>
</reference>
<dbReference type="PANTHER" id="PTHR48081">
    <property type="entry name" value="AB HYDROLASE SUPERFAMILY PROTEIN C4A8.06C"/>
    <property type="match status" value="1"/>
</dbReference>
<gene>
    <name evidence="3" type="ORF">SAMN05443638_11840</name>
</gene>
<proteinExistence type="predicted"/>
<dbReference type="OrthoDB" id="24847at2"/>
<dbReference type="PANTHER" id="PTHR48081:SF13">
    <property type="entry name" value="ALPHA_BETA HYDROLASE"/>
    <property type="match status" value="1"/>
</dbReference>
<dbReference type="SUPFAM" id="SSF53474">
    <property type="entry name" value="alpha/beta-Hydrolases"/>
    <property type="match status" value="1"/>
</dbReference>
<dbReference type="STRING" id="1533.SAMN05443638_11840"/>
<protein>
    <submittedName>
        <fullName evidence="3">Triacylglycerol lipase</fullName>
    </submittedName>
</protein>